<dbReference type="Gene3D" id="3.30.160.60">
    <property type="entry name" value="Classic Zinc Finger"/>
    <property type="match status" value="1"/>
</dbReference>
<organism evidence="11">
    <name type="scientific">Emericella nidulans</name>
    <name type="common">Aspergillus nidulans</name>
    <dbReference type="NCBI Taxonomy" id="162425"/>
    <lineage>
        <taxon>Eukaryota</taxon>
        <taxon>Fungi</taxon>
        <taxon>Dikarya</taxon>
        <taxon>Ascomycota</taxon>
        <taxon>Pezizomycotina</taxon>
        <taxon>Eurotiomycetes</taxon>
        <taxon>Eurotiomycetidae</taxon>
        <taxon>Eurotiales</taxon>
        <taxon>Aspergillaceae</taxon>
        <taxon>Aspergillus</taxon>
        <taxon>Aspergillus subgen. Nidulantes</taxon>
    </lineage>
</organism>
<evidence type="ECO:0000256" key="1">
    <source>
        <dbReference type="ARBA" id="ARBA00004123"/>
    </source>
</evidence>
<accession>Q96V78</accession>
<feature type="region of interest" description="Disordered" evidence="9">
    <location>
        <begin position="153"/>
        <end position="232"/>
    </location>
</feature>
<evidence type="ECO:0000256" key="5">
    <source>
        <dbReference type="ARBA" id="ARBA00023159"/>
    </source>
</evidence>
<feature type="domain" description="BZIP" evidence="10">
    <location>
        <begin position="211"/>
        <end position="252"/>
    </location>
</feature>
<dbReference type="SUPFAM" id="SSF57959">
    <property type="entry name" value="Leucine zipper domain"/>
    <property type="match status" value="1"/>
</dbReference>
<reference evidence="11" key="1">
    <citation type="journal article" date="2001" name="Mol. Biol. Cell">
        <title>Transcriptional autoregulation and inhibition of mRNA translation of amino acid regulator gene cpcA of filamentous fungus Aspergillus nidulans.</title>
        <authorList>
            <person name="Hoffmann B."/>
            <person name="Valerius O."/>
            <person name="Andermann M."/>
            <person name="Braus G.H."/>
        </authorList>
    </citation>
    <scope>NUCLEOTIDE SEQUENCE</scope>
</reference>
<dbReference type="GO" id="GO:0000981">
    <property type="term" value="F:DNA-binding transcription factor activity, RNA polymerase II-specific"/>
    <property type="evidence" value="ECO:0007669"/>
    <property type="project" value="TreeGrafter"/>
</dbReference>
<dbReference type="GO" id="GO:0000978">
    <property type="term" value="F:RNA polymerase II cis-regulatory region sequence-specific DNA binding"/>
    <property type="evidence" value="ECO:0007669"/>
    <property type="project" value="TreeGrafter"/>
</dbReference>
<evidence type="ECO:0000256" key="7">
    <source>
        <dbReference type="ARBA" id="ARBA00023242"/>
    </source>
</evidence>
<comment type="similarity">
    <text evidence="8">Belongs to the bZIP family. GCN4 subfamily.</text>
</comment>
<feature type="compositionally biased region" description="Low complexity" evidence="9">
    <location>
        <begin position="156"/>
        <end position="179"/>
    </location>
</feature>
<protein>
    <submittedName>
        <fullName evidence="11">CPCA</fullName>
    </submittedName>
</protein>
<keyword evidence="3" id="KW-0805">Transcription regulation</keyword>
<evidence type="ECO:0000256" key="8">
    <source>
        <dbReference type="ARBA" id="ARBA00061302"/>
    </source>
</evidence>
<evidence type="ECO:0000256" key="4">
    <source>
        <dbReference type="ARBA" id="ARBA00023125"/>
    </source>
</evidence>
<sequence length="265" mass="28561">MSTPNIPHQGEFGCPGSFWLGLRTNLDDPEFFDFTEGFGEDFTDPTMLSPHLVPTGIMASKDSLGDVPAGTVSPSDLFMDASAPPSTSFTDLSTPSFDSPGYFSQDTSPVFGADLDLAPGHEEWAPLFPSNDGMSMPFDPTGLEIAAPVPAVKAEPTVSSPTVKPVSSPARSPTATSRSTTKHSTVAGVSARRTKPLPPIKYDESDPVAAKRARNTEAARKSRARKLERQGDMERRIAELSKELEETRQMVEFWKSQAQARARGA</sequence>
<gene>
    <name evidence="11" type="primary">cpcA</name>
</gene>
<evidence type="ECO:0000259" key="10">
    <source>
        <dbReference type="PROSITE" id="PS50217"/>
    </source>
</evidence>
<evidence type="ECO:0000256" key="6">
    <source>
        <dbReference type="ARBA" id="ARBA00023163"/>
    </source>
</evidence>
<comment type="subcellular location">
    <subcellularLocation>
        <location evidence="1">Nucleus</location>
    </subcellularLocation>
</comment>
<evidence type="ECO:0000256" key="2">
    <source>
        <dbReference type="ARBA" id="ARBA00022605"/>
    </source>
</evidence>
<proteinExistence type="inferred from homology"/>
<dbReference type="GO" id="GO:0005634">
    <property type="term" value="C:nucleus"/>
    <property type="evidence" value="ECO:0007669"/>
    <property type="project" value="UniProtKB-SubCell"/>
</dbReference>
<dbReference type="AlphaFoldDB" id="Q96V78"/>
<dbReference type="InterPro" id="IPR046347">
    <property type="entry name" value="bZIP_sf"/>
</dbReference>
<feature type="compositionally biased region" description="Basic and acidic residues" evidence="9">
    <location>
        <begin position="214"/>
        <end position="232"/>
    </location>
</feature>
<dbReference type="Pfam" id="PF07716">
    <property type="entry name" value="bZIP_2"/>
    <property type="match status" value="1"/>
</dbReference>
<dbReference type="InterPro" id="IPR050946">
    <property type="entry name" value="AP-1_TF_bZIP"/>
</dbReference>
<evidence type="ECO:0000256" key="9">
    <source>
        <dbReference type="SAM" id="MobiDB-lite"/>
    </source>
</evidence>
<keyword evidence="7" id="KW-0539">Nucleus</keyword>
<dbReference type="InterPro" id="IPR004827">
    <property type="entry name" value="bZIP"/>
</dbReference>
<dbReference type="PROSITE" id="PS00036">
    <property type="entry name" value="BZIP_BASIC"/>
    <property type="match status" value="1"/>
</dbReference>
<keyword evidence="6" id="KW-0804">Transcription</keyword>
<keyword evidence="4" id="KW-0238">DNA-binding</keyword>
<dbReference type="FunFam" id="3.30.160.60:FF:001491">
    <property type="entry name" value="Cross-pathway control protein A"/>
    <property type="match status" value="1"/>
</dbReference>
<evidence type="ECO:0000256" key="3">
    <source>
        <dbReference type="ARBA" id="ARBA00023015"/>
    </source>
</evidence>
<keyword evidence="2" id="KW-0028">Amino-acid biosynthesis</keyword>
<dbReference type="GO" id="GO:0008652">
    <property type="term" value="P:amino acid biosynthetic process"/>
    <property type="evidence" value="ECO:0007669"/>
    <property type="project" value="UniProtKB-KW"/>
</dbReference>
<evidence type="ECO:0000313" key="11">
    <source>
        <dbReference type="EMBL" id="AAL09315.1"/>
    </source>
</evidence>
<dbReference type="GO" id="GO:1903833">
    <property type="term" value="P:positive regulation of cellular response to amino acid starvation"/>
    <property type="evidence" value="ECO:0007669"/>
    <property type="project" value="TreeGrafter"/>
</dbReference>
<name>Q96V78_EMEND</name>
<dbReference type="PROSITE" id="PS50217">
    <property type="entry name" value="BZIP"/>
    <property type="match status" value="1"/>
</dbReference>
<dbReference type="EMBL" id="AF302935">
    <property type="protein sequence ID" value="AAL09315.1"/>
    <property type="molecule type" value="Genomic_DNA"/>
</dbReference>
<dbReference type="CDD" id="cd12193">
    <property type="entry name" value="bZIP_GCN4"/>
    <property type="match status" value="1"/>
</dbReference>
<dbReference type="GO" id="GO:0005667">
    <property type="term" value="C:transcription regulator complex"/>
    <property type="evidence" value="ECO:0007669"/>
    <property type="project" value="TreeGrafter"/>
</dbReference>
<dbReference type="PANTHER" id="PTHR11462:SF35">
    <property type="entry name" value="TRANSCRIPTION FACTOR JRA"/>
    <property type="match status" value="1"/>
</dbReference>
<dbReference type="PANTHER" id="PTHR11462">
    <property type="entry name" value="JUN TRANSCRIPTION FACTOR-RELATED"/>
    <property type="match status" value="1"/>
</dbReference>
<dbReference type="GO" id="GO:0001080">
    <property type="term" value="P:nitrogen catabolite activation of transcription from RNA polymerase II promoter"/>
    <property type="evidence" value="ECO:0007669"/>
    <property type="project" value="TreeGrafter"/>
</dbReference>
<keyword evidence="5" id="KW-0010">Activator</keyword>